<dbReference type="Gene3D" id="1.20.58.340">
    <property type="entry name" value="Magnesium transport protein CorA, transmembrane region"/>
    <property type="match status" value="1"/>
</dbReference>
<evidence type="ECO:0000256" key="1">
    <source>
        <dbReference type="SAM" id="Phobius"/>
    </source>
</evidence>
<feature type="transmembrane region" description="Helical" evidence="1">
    <location>
        <begin position="25"/>
        <end position="47"/>
    </location>
</feature>
<accession>A0A9P8C0I2</accession>
<dbReference type="Proteomes" id="UP000824998">
    <property type="component" value="Unassembled WGS sequence"/>
</dbReference>
<feature type="non-terminal residue" evidence="2">
    <location>
        <position position="1"/>
    </location>
</feature>
<evidence type="ECO:0000313" key="3">
    <source>
        <dbReference type="Proteomes" id="UP000824998"/>
    </source>
</evidence>
<dbReference type="AlphaFoldDB" id="A0A9P8C0I2"/>
<keyword evidence="1" id="KW-0472">Membrane</keyword>
<name>A0A9P8C0I2_9HELO</name>
<evidence type="ECO:0000313" key="2">
    <source>
        <dbReference type="EMBL" id="KAG9229423.1"/>
    </source>
</evidence>
<gene>
    <name evidence="2" type="ORF">BJ875DRAFT_387386</name>
</gene>
<protein>
    <submittedName>
        <fullName evidence="2">Uncharacterized protein</fullName>
    </submittedName>
</protein>
<dbReference type="OrthoDB" id="2830640at2759"/>
<keyword evidence="3" id="KW-1185">Reference proteome</keyword>
<keyword evidence="1" id="KW-0812">Transmembrane</keyword>
<reference evidence="2" key="1">
    <citation type="journal article" date="2021" name="IMA Fungus">
        <title>Genomic characterization of three marine fungi, including Emericellopsis atlantica sp. nov. with signatures of a generalist lifestyle and marine biomass degradation.</title>
        <authorList>
            <person name="Hagestad O.C."/>
            <person name="Hou L."/>
            <person name="Andersen J.H."/>
            <person name="Hansen E.H."/>
            <person name="Altermark B."/>
            <person name="Li C."/>
            <person name="Kuhnert E."/>
            <person name="Cox R.J."/>
            <person name="Crous P.W."/>
            <person name="Spatafora J.W."/>
            <person name="Lail K."/>
            <person name="Amirebrahimi M."/>
            <person name="Lipzen A."/>
            <person name="Pangilinan J."/>
            <person name="Andreopoulos W."/>
            <person name="Hayes R.D."/>
            <person name="Ng V."/>
            <person name="Grigoriev I.V."/>
            <person name="Jackson S.A."/>
            <person name="Sutton T.D.S."/>
            <person name="Dobson A.D.W."/>
            <person name="Rama T."/>
        </authorList>
    </citation>
    <scope>NUCLEOTIDE SEQUENCE</scope>
    <source>
        <strain evidence="2">TRa018bII</strain>
    </source>
</reference>
<organism evidence="2 3">
    <name type="scientific">Amylocarpus encephaloides</name>
    <dbReference type="NCBI Taxonomy" id="45428"/>
    <lineage>
        <taxon>Eukaryota</taxon>
        <taxon>Fungi</taxon>
        <taxon>Dikarya</taxon>
        <taxon>Ascomycota</taxon>
        <taxon>Pezizomycotina</taxon>
        <taxon>Leotiomycetes</taxon>
        <taxon>Helotiales</taxon>
        <taxon>Helotiales incertae sedis</taxon>
        <taxon>Amylocarpus</taxon>
    </lineage>
</organism>
<proteinExistence type="predicted"/>
<keyword evidence="1" id="KW-1133">Transmembrane helix</keyword>
<comment type="caution">
    <text evidence="2">The sequence shown here is derived from an EMBL/GenBank/DDBJ whole genome shotgun (WGS) entry which is preliminary data.</text>
</comment>
<sequence>HDSRVTVLIGEATQGDSAAMKTVSFLGLTFLPGTFIYALFSTSFFNFSPTTDTEPQRWTISDRFWIY</sequence>
<dbReference type="EMBL" id="MU251770">
    <property type="protein sequence ID" value="KAG9229423.1"/>
    <property type="molecule type" value="Genomic_DNA"/>
</dbReference>